<dbReference type="EMBL" id="BAAASZ010000023">
    <property type="protein sequence ID" value="GAA2446960.1"/>
    <property type="molecule type" value="Genomic_DNA"/>
</dbReference>
<keyword evidence="1" id="KW-0810">Translation regulation</keyword>
<name>A0ABP5X8F5_9ACTN</name>
<dbReference type="InterPro" id="IPR038416">
    <property type="entry name" value="Ribosom_S30AE_C_sf"/>
</dbReference>
<dbReference type="Gene3D" id="3.30.505.50">
    <property type="entry name" value="Sigma 54 modulation/S30EA ribosomal protein, C-terminal domain"/>
    <property type="match status" value="2"/>
</dbReference>
<dbReference type="InterPro" id="IPR036567">
    <property type="entry name" value="RHF-like"/>
</dbReference>
<evidence type="ECO:0000256" key="1">
    <source>
        <dbReference type="ARBA" id="ARBA00022845"/>
    </source>
</evidence>
<dbReference type="InterPro" id="IPR032528">
    <property type="entry name" value="Ribosom_S30AE_C"/>
</dbReference>
<dbReference type="InterPro" id="IPR050574">
    <property type="entry name" value="HPF/YfiA_ribosome-assoc"/>
</dbReference>
<feature type="domain" description="Sigma 54 modulation/S30EA ribosomal protein C-terminal" evidence="3">
    <location>
        <begin position="124"/>
        <end position="179"/>
    </location>
</feature>
<evidence type="ECO:0000256" key="2">
    <source>
        <dbReference type="SAM" id="MobiDB-lite"/>
    </source>
</evidence>
<reference evidence="5" key="1">
    <citation type="journal article" date="2019" name="Int. J. Syst. Evol. Microbiol.">
        <title>The Global Catalogue of Microorganisms (GCM) 10K type strain sequencing project: providing services to taxonomists for standard genome sequencing and annotation.</title>
        <authorList>
            <consortium name="The Broad Institute Genomics Platform"/>
            <consortium name="The Broad Institute Genome Sequencing Center for Infectious Disease"/>
            <person name="Wu L."/>
            <person name="Ma J."/>
        </authorList>
    </citation>
    <scope>NUCLEOTIDE SEQUENCE [LARGE SCALE GENOMIC DNA]</scope>
    <source>
        <strain evidence="5">JCM 6305</strain>
    </source>
</reference>
<dbReference type="SUPFAM" id="SSF69754">
    <property type="entry name" value="Ribosome binding protein Y (YfiA homologue)"/>
    <property type="match status" value="1"/>
</dbReference>
<evidence type="ECO:0000313" key="4">
    <source>
        <dbReference type="EMBL" id="GAA2446960.1"/>
    </source>
</evidence>
<evidence type="ECO:0000259" key="3">
    <source>
        <dbReference type="Pfam" id="PF16321"/>
    </source>
</evidence>
<sequence>MKQTRERPVTGVRVEVGGDVPEGAAEYARTKVLTALDTVREPLSETRVKLSQAADPTVPRPAVAQVSVDVDGRLVRAQAAADTMSEAIDLLQDRLMGRLAHARDTARRPHRGRDPGRRRRLPVEERRIVRRTASGPPRRTPVEAVADMEALGHDFHLFTDAESGVDSVVYRAGEVGYRLARTERSMPGLLFSDSPSGVVVEVSGVPAPRMGLAQAMWRLEITGLPFVFFTHSVTGRGNLLHHRLDGHYGLITPAA</sequence>
<gene>
    <name evidence="4" type="ORF">GCM10010405_32980</name>
</gene>
<protein>
    <submittedName>
        <fullName evidence="4">HPF/RaiA family ribosome-associated protein</fullName>
    </submittedName>
</protein>
<feature type="region of interest" description="Disordered" evidence="2">
    <location>
        <begin position="101"/>
        <end position="125"/>
    </location>
</feature>
<dbReference type="PANTHER" id="PTHR33231">
    <property type="entry name" value="30S RIBOSOMAL PROTEIN"/>
    <property type="match status" value="1"/>
</dbReference>
<organism evidence="4 5">
    <name type="scientific">Streptomyces macrosporus</name>
    <dbReference type="NCBI Taxonomy" id="44032"/>
    <lineage>
        <taxon>Bacteria</taxon>
        <taxon>Bacillati</taxon>
        <taxon>Actinomycetota</taxon>
        <taxon>Actinomycetes</taxon>
        <taxon>Kitasatosporales</taxon>
        <taxon>Streptomycetaceae</taxon>
        <taxon>Streptomyces</taxon>
    </lineage>
</organism>
<feature type="domain" description="Sigma 54 modulation/S30EA ribosomal protein C-terminal" evidence="3">
    <location>
        <begin position="198"/>
        <end position="250"/>
    </location>
</feature>
<keyword evidence="5" id="KW-1185">Reference proteome</keyword>
<evidence type="ECO:0000313" key="5">
    <source>
        <dbReference type="Proteomes" id="UP001501638"/>
    </source>
</evidence>
<dbReference type="Proteomes" id="UP001501638">
    <property type="component" value="Unassembled WGS sequence"/>
</dbReference>
<dbReference type="Pfam" id="PF16321">
    <property type="entry name" value="Ribosom_S30AE_C"/>
    <property type="match status" value="2"/>
</dbReference>
<dbReference type="RefSeq" id="WP_344323515.1">
    <property type="nucleotide sequence ID" value="NZ_BAAASZ010000023.1"/>
</dbReference>
<dbReference type="Pfam" id="PF02482">
    <property type="entry name" value="Ribosomal_S30AE"/>
    <property type="match status" value="1"/>
</dbReference>
<comment type="caution">
    <text evidence="4">The sequence shown here is derived from an EMBL/GenBank/DDBJ whole genome shotgun (WGS) entry which is preliminary data.</text>
</comment>
<dbReference type="PANTHER" id="PTHR33231:SF1">
    <property type="entry name" value="30S RIBOSOMAL PROTEIN"/>
    <property type="match status" value="1"/>
</dbReference>
<proteinExistence type="predicted"/>
<dbReference type="InterPro" id="IPR003489">
    <property type="entry name" value="RHF/RaiA"/>
</dbReference>
<accession>A0ABP5X8F5</accession>
<dbReference type="Gene3D" id="3.30.160.100">
    <property type="entry name" value="Ribosome hibernation promotion factor-like"/>
    <property type="match status" value="1"/>
</dbReference>